<evidence type="ECO:0000259" key="8">
    <source>
        <dbReference type="PROSITE" id="PS51830"/>
    </source>
</evidence>
<gene>
    <name evidence="9" type="ORF">ACEWY4_026453</name>
</gene>
<keyword evidence="2" id="KW-0963">Cytoplasm</keyword>
<feature type="domain" description="CARD" evidence="7">
    <location>
        <begin position="253"/>
        <end position="342"/>
    </location>
</feature>
<comment type="subcellular location">
    <subcellularLocation>
        <location evidence="1">Cytoplasm</location>
        <location evidence="1">Cytosol</location>
    </subcellularLocation>
</comment>
<dbReference type="InterPro" id="IPR051249">
    <property type="entry name" value="NLRP_Inflammasome"/>
</dbReference>
<evidence type="ECO:0000313" key="10">
    <source>
        <dbReference type="Proteomes" id="UP001591681"/>
    </source>
</evidence>
<keyword evidence="10" id="KW-1185">Reference proteome</keyword>
<name>A0ABD1IYT8_9TELE</name>
<keyword evidence="4" id="KW-0391">Immunity</keyword>
<proteinExistence type="predicted"/>
<evidence type="ECO:0000259" key="7">
    <source>
        <dbReference type="PROSITE" id="PS50209"/>
    </source>
</evidence>
<dbReference type="InterPro" id="IPR033516">
    <property type="entry name" value="CARD8/ASC/NALP1_CARD"/>
</dbReference>
<feature type="domain" description="FIIND" evidence="8">
    <location>
        <begin position="1"/>
        <end position="237"/>
    </location>
</feature>
<dbReference type="AlphaFoldDB" id="A0ABD1IYT8"/>
<protein>
    <submittedName>
        <fullName evidence="9">Uncharacterized protein</fullName>
    </submittedName>
</protein>
<comment type="caution">
    <text evidence="9">The sequence shown here is derived from an EMBL/GenBank/DDBJ whole genome shotgun (WGS) entry which is preliminary data.</text>
</comment>
<dbReference type="Pfam" id="PF13553">
    <property type="entry name" value="FIIND"/>
    <property type="match status" value="1"/>
</dbReference>
<keyword evidence="5" id="KW-0395">Inflammatory response</keyword>
<dbReference type="GO" id="GO:0006954">
    <property type="term" value="P:inflammatory response"/>
    <property type="evidence" value="ECO:0007669"/>
    <property type="project" value="UniProtKB-KW"/>
</dbReference>
<evidence type="ECO:0000256" key="4">
    <source>
        <dbReference type="ARBA" id="ARBA00022859"/>
    </source>
</evidence>
<dbReference type="Gene3D" id="1.10.533.10">
    <property type="entry name" value="Death Domain, Fas"/>
    <property type="match status" value="1"/>
</dbReference>
<feature type="compositionally biased region" description="Basic and acidic residues" evidence="6">
    <location>
        <begin position="228"/>
        <end position="239"/>
    </location>
</feature>
<dbReference type="PROSITE" id="PS51830">
    <property type="entry name" value="FIIND"/>
    <property type="match status" value="1"/>
</dbReference>
<dbReference type="Pfam" id="PF00619">
    <property type="entry name" value="CARD"/>
    <property type="match status" value="1"/>
</dbReference>
<dbReference type="Proteomes" id="UP001591681">
    <property type="component" value="Unassembled WGS sequence"/>
</dbReference>
<evidence type="ECO:0000256" key="1">
    <source>
        <dbReference type="ARBA" id="ARBA00004514"/>
    </source>
</evidence>
<sequence>MDWYIFAGELAHMQCSPAGPLMDIELVSGELEEIHLPHFLCLGGCEASVCDAVRVLHGRDSGVCVEVCELMQHHARLLQPSLSPLGVLYYVTSLLFPVRVHAKVLVYQCSASPLEFRSYLLPEDAHLKEKVERDEEKLGGNWKARSHPPSPLQIHDLYSLDTDCASDIYPEQLMLRYSRDTPNFFQVTLPDPAPASFHMQLFSSASSRGQPDSREQPVWRAGFQTATQDRETRSRDLPESHPQQPSRPPVQVGRQMAAAFVDERRPKLISRVTGVMPIADQLLSQHVIGQETYANIQAAATSQGKMRTLYEGLHSAGDQGKLAFYRILQAQQPLLVEDLWTA</sequence>
<evidence type="ECO:0000256" key="6">
    <source>
        <dbReference type="SAM" id="MobiDB-lite"/>
    </source>
</evidence>
<dbReference type="PANTHER" id="PTHR46985">
    <property type="entry name" value="NACHT, LRR AND PYD DOMAINS-CONTAINING PROTEIN 1"/>
    <property type="match status" value="1"/>
</dbReference>
<evidence type="ECO:0000313" key="9">
    <source>
        <dbReference type="EMBL" id="KAL2078768.1"/>
    </source>
</evidence>
<dbReference type="Pfam" id="PF23679">
    <property type="entry name" value="UPA-FIIND"/>
    <property type="match status" value="1"/>
</dbReference>
<dbReference type="GO" id="GO:0005829">
    <property type="term" value="C:cytosol"/>
    <property type="evidence" value="ECO:0007669"/>
    <property type="project" value="UniProtKB-SubCell"/>
</dbReference>
<evidence type="ECO:0000256" key="3">
    <source>
        <dbReference type="ARBA" id="ARBA00022588"/>
    </source>
</evidence>
<dbReference type="EMBL" id="JBHFQA010000023">
    <property type="protein sequence ID" value="KAL2078768.1"/>
    <property type="molecule type" value="Genomic_DNA"/>
</dbReference>
<dbReference type="PANTHER" id="PTHR46985:SF2">
    <property type="entry name" value="APOPTOSIS-ASSOCIATED SPECK-LIKE PROTEIN CONTAINING A CARD"/>
    <property type="match status" value="1"/>
</dbReference>
<organism evidence="9 10">
    <name type="scientific">Coilia grayii</name>
    <name type="common">Gray's grenadier anchovy</name>
    <dbReference type="NCBI Taxonomy" id="363190"/>
    <lineage>
        <taxon>Eukaryota</taxon>
        <taxon>Metazoa</taxon>
        <taxon>Chordata</taxon>
        <taxon>Craniata</taxon>
        <taxon>Vertebrata</taxon>
        <taxon>Euteleostomi</taxon>
        <taxon>Actinopterygii</taxon>
        <taxon>Neopterygii</taxon>
        <taxon>Teleostei</taxon>
        <taxon>Clupei</taxon>
        <taxon>Clupeiformes</taxon>
        <taxon>Clupeoidei</taxon>
        <taxon>Engraulidae</taxon>
        <taxon>Coilinae</taxon>
        <taxon>Coilia</taxon>
    </lineage>
</organism>
<reference evidence="9 10" key="1">
    <citation type="submission" date="2024-09" db="EMBL/GenBank/DDBJ databases">
        <title>A chromosome-level genome assembly of Gray's grenadier anchovy, Coilia grayii.</title>
        <authorList>
            <person name="Fu Z."/>
        </authorList>
    </citation>
    <scope>NUCLEOTIDE SEQUENCE [LARGE SCALE GENOMIC DNA]</scope>
    <source>
        <strain evidence="9">G4</strain>
        <tissue evidence="9">Muscle</tissue>
    </source>
</reference>
<accession>A0ABD1IYT8</accession>
<dbReference type="InterPro" id="IPR025307">
    <property type="entry name" value="FIIND_dom"/>
</dbReference>
<dbReference type="InterPro" id="IPR001315">
    <property type="entry name" value="CARD"/>
</dbReference>
<dbReference type="InterPro" id="IPR011029">
    <property type="entry name" value="DEATH-like_dom_sf"/>
</dbReference>
<dbReference type="GO" id="GO:0045087">
    <property type="term" value="P:innate immune response"/>
    <property type="evidence" value="ECO:0007669"/>
    <property type="project" value="UniProtKB-KW"/>
</dbReference>
<dbReference type="SUPFAM" id="SSF47986">
    <property type="entry name" value="DEATH domain"/>
    <property type="match status" value="1"/>
</dbReference>
<dbReference type="CDD" id="cd08330">
    <property type="entry name" value="CARD_ASC_NALP1"/>
    <property type="match status" value="1"/>
</dbReference>
<evidence type="ECO:0000256" key="2">
    <source>
        <dbReference type="ARBA" id="ARBA00022490"/>
    </source>
</evidence>
<dbReference type="PROSITE" id="PS50209">
    <property type="entry name" value="CARD"/>
    <property type="match status" value="1"/>
</dbReference>
<keyword evidence="3" id="KW-0399">Innate immunity</keyword>
<feature type="region of interest" description="Disordered" evidence="6">
    <location>
        <begin position="203"/>
        <end position="252"/>
    </location>
</feature>
<evidence type="ECO:0000256" key="5">
    <source>
        <dbReference type="ARBA" id="ARBA00023198"/>
    </source>
</evidence>